<keyword evidence="5 6" id="KW-0804">Transcription</keyword>
<keyword evidence="4 6" id="KW-0238">DNA-binding</keyword>
<dbReference type="InterPro" id="IPR014284">
    <property type="entry name" value="RNA_pol_sigma-70_dom"/>
</dbReference>
<sequence>MAALSHFESLALPHMAAAYNRAFWIVRSREDAEDVVQEAYLRAFKAFDDLRGEDIRPWLLTIVRHVAYASAKGKNRGLSLVPFDEGPDDGADGPAGVRSIAADEPTAEEALMRADDHAMVHQAIAELPDVMREVVTLREIEGLGYQQIADVTGAAIGTVMSRLSRGRKALQARLSQRMERGGVHGR</sequence>
<evidence type="ECO:0000256" key="1">
    <source>
        <dbReference type="ARBA" id="ARBA00010641"/>
    </source>
</evidence>
<name>A0ABU0FNQ7_9HYPH</name>
<dbReference type="InterPro" id="IPR007627">
    <property type="entry name" value="RNA_pol_sigma70_r2"/>
</dbReference>
<evidence type="ECO:0000256" key="2">
    <source>
        <dbReference type="ARBA" id="ARBA00023015"/>
    </source>
</evidence>
<evidence type="ECO:0000256" key="6">
    <source>
        <dbReference type="RuleBase" id="RU000716"/>
    </source>
</evidence>
<gene>
    <name evidence="9" type="ORF">J3R73_006041</name>
</gene>
<dbReference type="PANTHER" id="PTHR43133">
    <property type="entry name" value="RNA POLYMERASE ECF-TYPE SIGMA FACTO"/>
    <property type="match status" value="1"/>
</dbReference>
<dbReference type="Pfam" id="PF08281">
    <property type="entry name" value="Sigma70_r4_2"/>
    <property type="match status" value="1"/>
</dbReference>
<keyword evidence="2 6" id="KW-0805">Transcription regulation</keyword>
<dbReference type="Gene3D" id="1.10.1740.10">
    <property type="match status" value="1"/>
</dbReference>
<protein>
    <recommendedName>
        <fullName evidence="6">RNA polymerase sigma factor</fullName>
    </recommendedName>
</protein>
<dbReference type="SUPFAM" id="SSF88659">
    <property type="entry name" value="Sigma3 and sigma4 domains of RNA polymerase sigma factors"/>
    <property type="match status" value="1"/>
</dbReference>
<dbReference type="SUPFAM" id="SSF88946">
    <property type="entry name" value="Sigma2 domain of RNA polymerase sigma factors"/>
    <property type="match status" value="1"/>
</dbReference>
<dbReference type="EMBL" id="JAUSVK010000001">
    <property type="protein sequence ID" value="MDQ0396249.1"/>
    <property type="molecule type" value="Genomic_DNA"/>
</dbReference>
<reference evidence="9 10" key="1">
    <citation type="submission" date="2023-07" db="EMBL/GenBank/DDBJ databases">
        <title>Genomic Encyclopedia of Type Strains, Phase IV (KMG-IV): sequencing the most valuable type-strain genomes for metagenomic binning, comparative biology and taxonomic classification.</title>
        <authorList>
            <person name="Goeker M."/>
        </authorList>
    </citation>
    <scope>NUCLEOTIDE SEQUENCE [LARGE SCALE GENOMIC DNA]</scope>
    <source>
        <strain evidence="9 10">DSM 5896</strain>
    </source>
</reference>
<evidence type="ECO:0000256" key="4">
    <source>
        <dbReference type="ARBA" id="ARBA00023125"/>
    </source>
</evidence>
<dbReference type="PANTHER" id="PTHR43133:SF8">
    <property type="entry name" value="RNA POLYMERASE SIGMA FACTOR HI_1459-RELATED"/>
    <property type="match status" value="1"/>
</dbReference>
<dbReference type="InterPro" id="IPR036388">
    <property type="entry name" value="WH-like_DNA-bd_sf"/>
</dbReference>
<evidence type="ECO:0000256" key="5">
    <source>
        <dbReference type="ARBA" id="ARBA00023163"/>
    </source>
</evidence>
<dbReference type="InterPro" id="IPR013249">
    <property type="entry name" value="RNA_pol_sigma70_r4_t2"/>
</dbReference>
<dbReference type="Proteomes" id="UP001237448">
    <property type="component" value="Unassembled WGS sequence"/>
</dbReference>
<dbReference type="InterPro" id="IPR039425">
    <property type="entry name" value="RNA_pol_sigma-70-like"/>
</dbReference>
<evidence type="ECO:0000256" key="3">
    <source>
        <dbReference type="ARBA" id="ARBA00023082"/>
    </source>
</evidence>
<organism evidence="9 10">
    <name type="scientific">Labrys monachus</name>
    <dbReference type="NCBI Taxonomy" id="217067"/>
    <lineage>
        <taxon>Bacteria</taxon>
        <taxon>Pseudomonadati</taxon>
        <taxon>Pseudomonadota</taxon>
        <taxon>Alphaproteobacteria</taxon>
        <taxon>Hyphomicrobiales</taxon>
        <taxon>Xanthobacteraceae</taxon>
        <taxon>Labrys</taxon>
    </lineage>
</organism>
<keyword evidence="10" id="KW-1185">Reference proteome</keyword>
<evidence type="ECO:0000259" key="8">
    <source>
        <dbReference type="Pfam" id="PF08281"/>
    </source>
</evidence>
<comment type="similarity">
    <text evidence="1 6">Belongs to the sigma-70 factor family. ECF subfamily.</text>
</comment>
<dbReference type="InterPro" id="IPR013324">
    <property type="entry name" value="RNA_pol_sigma_r3/r4-like"/>
</dbReference>
<dbReference type="PROSITE" id="PS01063">
    <property type="entry name" value="SIGMA70_ECF"/>
    <property type="match status" value="1"/>
</dbReference>
<dbReference type="Gene3D" id="1.10.10.10">
    <property type="entry name" value="Winged helix-like DNA-binding domain superfamily/Winged helix DNA-binding domain"/>
    <property type="match status" value="1"/>
</dbReference>
<dbReference type="NCBIfam" id="TIGR02937">
    <property type="entry name" value="sigma70-ECF"/>
    <property type="match status" value="1"/>
</dbReference>
<dbReference type="InterPro" id="IPR000838">
    <property type="entry name" value="RNA_pol_sigma70_ECF_CS"/>
</dbReference>
<evidence type="ECO:0000259" key="7">
    <source>
        <dbReference type="Pfam" id="PF04542"/>
    </source>
</evidence>
<dbReference type="InterPro" id="IPR013325">
    <property type="entry name" value="RNA_pol_sigma_r2"/>
</dbReference>
<dbReference type="RefSeq" id="WP_307436233.1">
    <property type="nucleotide sequence ID" value="NZ_JAUSVK010000001.1"/>
</dbReference>
<feature type="domain" description="RNA polymerase sigma factor 70 region 4 type 2" evidence="8">
    <location>
        <begin position="119"/>
        <end position="170"/>
    </location>
</feature>
<dbReference type="CDD" id="cd06171">
    <property type="entry name" value="Sigma70_r4"/>
    <property type="match status" value="1"/>
</dbReference>
<feature type="domain" description="RNA polymerase sigma-70 region 2" evidence="7">
    <location>
        <begin position="14"/>
        <end position="74"/>
    </location>
</feature>
<proteinExistence type="inferred from homology"/>
<dbReference type="Pfam" id="PF04542">
    <property type="entry name" value="Sigma70_r2"/>
    <property type="match status" value="1"/>
</dbReference>
<accession>A0ABU0FNQ7</accession>
<evidence type="ECO:0000313" key="10">
    <source>
        <dbReference type="Proteomes" id="UP001237448"/>
    </source>
</evidence>
<evidence type="ECO:0000313" key="9">
    <source>
        <dbReference type="EMBL" id="MDQ0396249.1"/>
    </source>
</evidence>
<comment type="caution">
    <text evidence="9">The sequence shown here is derived from an EMBL/GenBank/DDBJ whole genome shotgun (WGS) entry which is preliminary data.</text>
</comment>
<keyword evidence="3 6" id="KW-0731">Sigma factor</keyword>